<dbReference type="PANTHER" id="PTHR30024:SF43">
    <property type="entry name" value="BLL4572 PROTEIN"/>
    <property type="match status" value="1"/>
</dbReference>
<keyword evidence="4" id="KW-0997">Cell inner membrane</keyword>
<keyword evidence="5" id="KW-0472">Membrane</keyword>
<keyword evidence="3" id="KW-1003">Cell membrane</keyword>
<evidence type="ECO:0000256" key="5">
    <source>
        <dbReference type="ARBA" id="ARBA00023136"/>
    </source>
</evidence>
<keyword evidence="2" id="KW-0813">Transport</keyword>
<keyword evidence="7" id="KW-1185">Reference proteome</keyword>
<dbReference type="GO" id="GO:0012505">
    <property type="term" value="C:endomembrane system"/>
    <property type="evidence" value="ECO:0007669"/>
    <property type="project" value="UniProtKB-SubCell"/>
</dbReference>
<dbReference type="SUPFAM" id="SSF53850">
    <property type="entry name" value="Periplasmic binding protein-like II"/>
    <property type="match status" value="1"/>
</dbReference>
<dbReference type="EMBL" id="WTUX01000002">
    <property type="protein sequence ID" value="MZR11536.1"/>
    <property type="molecule type" value="Genomic_DNA"/>
</dbReference>
<comment type="subcellular location">
    <subcellularLocation>
        <location evidence="1">Endomembrane system</location>
    </subcellularLocation>
</comment>
<dbReference type="AlphaFoldDB" id="A0A845LW03"/>
<evidence type="ECO:0000256" key="2">
    <source>
        <dbReference type="ARBA" id="ARBA00022448"/>
    </source>
</evidence>
<dbReference type="CDD" id="cd13553">
    <property type="entry name" value="PBP2_NrtA_CpmA_like"/>
    <property type="match status" value="1"/>
</dbReference>
<gene>
    <name evidence="6" type="ORF">GQE99_00625</name>
</gene>
<evidence type="ECO:0000256" key="1">
    <source>
        <dbReference type="ARBA" id="ARBA00004308"/>
    </source>
</evidence>
<proteinExistence type="predicted"/>
<comment type="caution">
    <text evidence="6">The sequence shown here is derived from an EMBL/GenBank/DDBJ whole genome shotgun (WGS) entry which is preliminary data.</text>
</comment>
<dbReference type="PANTHER" id="PTHR30024">
    <property type="entry name" value="ALIPHATIC SULFONATES-BINDING PROTEIN-RELATED"/>
    <property type="match status" value="1"/>
</dbReference>
<evidence type="ECO:0000313" key="6">
    <source>
        <dbReference type="EMBL" id="MZR11536.1"/>
    </source>
</evidence>
<evidence type="ECO:0000256" key="4">
    <source>
        <dbReference type="ARBA" id="ARBA00022519"/>
    </source>
</evidence>
<reference evidence="6 7" key="1">
    <citation type="submission" date="2019-12" db="EMBL/GenBank/DDBJ databases">
        <title>Maritimibacter sp. nov. sp. isolated from sea sand.</title>
        <authorList>
            <person name="Kim J."/>
            <person name="Jeong S.E."/>
            <person name="Jung H.S."/>
            <person name="Jeon C.O."/>
        </authorList>
    </citation>
    <scope>NUCLEOTIDE SEQUENCE [LARGE SCALE GENOMIC DNA]</scope>
    <source>
        <strain evidence="6 7">DP07</strain>
    </source>
</reference>
<dbReference type="InterPro" id="IPR044527">
    <property type="entry name" value="NrtA/CpmA_ABC-bd_dom"/>
</dbReference>
<sequence length="400" mass="42448">MRGPALSVGFIPLVDAAPLVVAQEMGFAAQEGLALDLVRAPSWSSLRDLLVFGRVDAAHMLSPVPVAAALGVGGNTTALSAISVLSVNGNVVGVNLALAQRLRDAGHGFDFRDAAAAGRALIAAARGPLRVGVPFPFSMHAELLYYWLSALGLPAPQGVDIRTVPPPLMAEALKAGEIDAFCVGEPWGSIAVEQGVGALLLPGSAIWSFAPEKVLAVREDWAASEPELSARLIRAVWHAGRWLANPDSRVLAAELLARPEFLDLPPEIIDRALSGTFTVAPTGEQRQVDGFVEFHRGAATFPWRSQAQWIAHQLAARMGLDRTVAVEKAKGVFRPDLYRAALEGIAPDLPGASSKIEGAVEVETPVASGSGRLFLPPDTFFDRRSFDPDAIIAPKNLHRN</sequence>
<dbReference type="RefSeq" id="WP_161349653.1">
    <property type="nucleotide sequence ID" value="NZ_WTUX01000002.1"/>
</dbReference>
<dbReference type="Proteomes" id="UP000467322">
    <property type="component" value="Unassembled WGS sequence"/>
</dbReference>
<evidence type="ECO:0000256" key="3">
    <source>
        <dbReference type="ARBA" id="ARBA00022475"/>
    </source>
</evidence>
<dbReference type="Gene3D" id="3.40.190.10">
    <property type="entry name" value="Periplasmic binding protein-like II"/>
    <property type="match status" value="2"/>
</dbReference>
<dbReference type="Pfam" id="PF13379">
    <property type="entry name" value="NMT1_2"/>
    <property type="match status" value="1"/>
</dbReference>
<evidence type="ECO:0000313" key="7">
    <source>
        <dbReference type="Proteomes" id="UP000467322"/>
    </source>
</evidence>
<organism evidence="6 7">
    <name type="scientific">Maritimibacter harenae</name>
    <dbReference type="NCBI Taxonomy" id="2606218"/>
    <lineage>
        <taxon>Bacteria</taxon>
        <taxon>Pseudomonadati</taxon>
        <taxon>Pseudomonadota</taxon>
        <taxon>Alphaproteobacteria</taxon>
        <taxon>Rhodobacterales</taxon>
        <taxon>Roseobacteraceae</taxon>
        <taxon>Maritimibacter</taxon>
    </lineage>
</organism>
<protein>
    <submittedName>
        <fullName evidence="6">Nitrate transporter</fullName>
    </submittedName>
</protein>
<name>A0A845LW03_9RHOB</name>
<accession>A0A845LW03</accession>